<dbReference type="Proteomes" id="UP000823485">
    <property type="component" value="Unassembled WGS sequence"/>
</dbReference>
<keyword evidence="3" id="KW-0645">Protease</keyword>
<dbReference type="EMBL" id="JAFBFH010000036">
    <property type="protein sequence ID" value="MBM7716990.1"/>
    <property type="molecule type" value="Genomic_DNA"/>
</dbReference>
<evidence type="ECO:0000259" key="2">
    <source>
        <dbReference type="Pfam" id="PF02517"/>
    </source>
</evidence>
<proteinExistence type="predicted"/>
<keyword evidence="4" id="KW-1185">Reference proteome</keyword>
<evidence type="ECO:0000313" key="3">
    <source>
        <dbReference type="EMBL" id="MBM7716990.1"/>
    </source>
</evidence>
<feature type="transmembrane region" description="Helical" evidence="1">
    <location>
        <begin position="7"/>
        <end position="25"/>
    </location>
</feature>
<keyword evidence="3" id="KW-0378">Hydrolase</keyword>
<evidence type="ECO:0000256" key="1">
    <source>
        <dbReference type="SAM" id="Phobius"/>
    </source>
</evidence>
<keyword evidence="1" id="KW-1133">Transmembrane helix</keyword>
<feature type="transmembrane region" description="Helical" evidence="1">
    <location>
        <begin position="106"/>
        <end position="125"/>
    </location>
</feature>
<evidence type="ECO:0000313" key="4">
    <source>
        <dbReference type="Proteomes" id="UP000823485"/>
    </source>
</evidence>
<protein>
    <submittedName>
        <fullName evidence="3">Membrane protease YdiL (CAAX protease family)</fullName>
    </submittedName>
</protein>
<organism evidence="3 4">
    <name type="scientific">Siminovitchia thermophila</name>
    <dbReference type="NCBI Taxonomy" id="1245522"/>
    <lineage>
        <taxon>Bacteria</taxon>
        <taxon>Bacillati</taxon>
        <taxon>Bacillota</taxon>
        <taxon>Bacilli</taxon>
        <taxon>Bacillales</taxon>
        <taxon>Bacillaceae</taxon>
        <taxon>Siminovitchia</taxon>
    </lineage>
</organism>
<dbReference type="Pfam" id="PF02517">
    <property type="entry name" value="Rce1-like"/>
    <property type="match status" value="1"/>
</dbReference>
<reference evidence="3 4" key="1">
    <citation type="submission" date="2021-01" db="EMBL/GenBank/DDBJ databases">
        <title>Genomic Encyclopedia of Type Strains, Phase IV (KMG-IV): sequencing the most valuable type-strain genomes for metagenomic binning, comparative biology and taxonomic classification.</title>
        <authorList>
            <person name="Goeker M."/>
        </authorList>
    </citation>
    <scope>NUCLEOTIDE SEQUENCE [LARGE SCALE GENOMIC DNA]</scope>
    <source>
        <strain evidence="3 4">DSM 105453</strain>
    </source>
</reference>
<name>A0ABS2RCA5_9BACI</name>
<dbReference type="InterPro" id="IPR003675">
    <property type="entry name" value="Rce1/LyrA-like_dom"/>
</dbReference>
<feature type="transmembrane region" description="Helical" evidence="1">
    <location>
        <begin position="31"/>
        <end position="49"/>
    </location>
</feature>
<feature type="domain" description="CAAX prenyl protease 2/Lysostaphin resistance protein A-like" evidence="2">
    <location>
        <begin position="104"/>
        <end position="195"/>
    </location>
</feature>
<keyword evidence="1" id="KW-0812">Transmembrane</keyword>
<accession>A0ABS2RCA5</accession>
<feature type="transmembrane region" description="Helical" evidence="1">
    <location>
        <begin position="184"/>
        <end position="202"/>
    </location>
</feature>
<sequence length="203" mass="23444">MSKKWIDVKLAGGVFLAYLLVFVAFDRTDVFWYLYTAAILFLISYSIIHEPLDDEAPTKQYITYGVISGIALYVLFFIGDWVLGIIPNPLSEQVDSVYTHFSFEFFWHYLVLVFIMIPGEEIFWRGFVLKKLLVWLNPIGAIFAGALLNGAAFYFTGYFILVIAAFVSGLVWGWLYIWKRSIRLVILSHLTFNLLLLILFPLQ</sequence>
<gene>
    <name evidence="3" type="ORF">JOC94_004014</name>
</gene>
<feature type="transmembrane region" description="Helical" evidence="1">
    <location>
        <begin position="61"/>
        <end position="86"/>
    </location>
</feature>
<dbReference type="GO" id="GO:0008233">
    <property type="term" value="F:peptidase activity"/>
    <property type="evidence" value="ECO:0007669"/>
    <property type="project" value="UniProtKB-KW"/>
</dbReference>
<dbReference type="GO" id="GO:0006508">
    <property type="term" value="P:proteolysis"/>
    <property type="evidence" value="ECO:0007669"/>
    <property type="project" value="UniProtKB-KW"/>
</dbReference>
<dbReference type="RefSeq" id="WP_077109373.1">
    <property type="nucleotide sequence ID" value="NZ_JAFBFH010000036.1"/>
</dbReference>
<feature type="transmembrane region" description="Helical" evidence="1">
    <location>
        <begin position="132"/>
        <end position="152"/>
    </location>
</feature>
<feature type="transmembrane region" description="Helical" evidence="1">
    <location>
        <begin position="158"/>
        <end position="177"/>
    </location>
</feature>
<keyword evidence="1" id="KW-0472">Membrane</keyword>
<comment type="caution">
    <text evidence="3">The sequence shown here is derived from an EMBL/GenBank/DDBJ whole genome shotgun (WGS) entry which is preliminary data.</text>
</comment>